<proteinExistence type="inferred from homology"/>
<comment type="similarity">
    <text evidence="1 2">Belongs to the glycosyl hydrolase 31 family.</text>
</comment>
<name>A0A8I0L7L8_XANCI</name>
<dbReference type="InterPro" id="IPR000322">
    <property type="entry name" value="Glyco_hydro_31_TIM"/>
</dbReference>
<feature type="domain" description="Glycoside hydrolase family 31 TIM barrel" evidence="3">
    <location>
        <begin position="5"/>
        <end position="74"/>
    </location>
</feature>
<dbReference type="AlphaFoldDB" id="A0A8I0L7L8"/>
<dbReference type="PANTHER" id="PTHR43863:SF2">
    <property type="entry name" value="MALTASE-GLUCOAMYLASE"/>
    <property type="match status" value="1"/>
</dbReference>
<dbReference type="PANTHER" id="PTHR43863">
    <property type="entry name" value="HYDROLASE, PUTATIVE (AFU_ORTHOLOGUE AFUA_1G03140)-RELATED"/>
    <property type="match status" value="1"/>
</dbReference>
<dbReference type="Proteomes" id="UP000653002">
    <property type="component" value="Unassembled WGS sequence"/>
</dbReference>
<comment type="caution">
    <text evidence="4">The sequence shown here is derived from an EMBL/GenBank/DDBJ whole genome shotgun (WGS) entry which is preliminary data.</text>
</comment>
<keyword evidence="2" id="KW-0378">Hydrolase</keyword>
<dbReference type="InterPro" id="IPR051816">
    <property type="entry name" value="Glycosyl_Hydrolase_31"/>
</dbReference>
<dbReference type="SUPFAM" id="SSF51445">
    <property type="entry name" value="(Trans)glycosidases"/>
    <property type="match status" value="1"/>
</dbReference>
<feature type="non-terminal residue" evidence="4">
    <location>
        <position position="1"/>
    </location>
</feature>
<dbReference type="GO" id="GO:0004553">
    <property type="term" value="F:hydrolase activity, hydrolyzing O-glycosyl compounds"/>
    <property type="evidence" value="ECO:0007669"/>
    <property type="project" value="InterPro"/>
</dbReference>
<evidence type="ECO:0000259" key="3">
    <source>
        <dbReference type="Pfam" id="PF01055"/>
    </source>
</evidence>
<protein>
    <submittedName>
        <fullName evidence="4">Family 31 glucosidase</fullName>
    </submittedName>
</protein>
<gene>
    <name evidence="4" type="ORF">GUH15_14485</name>
</gene>
<dbReference type="Pfam" id="PF01055">
    <property type="entry name" value="Glyco_hydro_31_2nd"/>
    <property type="match status" value="1"/>
</dbReference>
<dbReference type="EMBL" id="JAABFR010001169">
    <property type="protein sequence ID" value="MBD4337241.1"/>
    <property type="molecule type" value="Genomic_DNA"/>
</dbReference>
<feature type="non-terminal residue" evidence="4">
    <location>
        <position position="91"/>
    </location>
</feature>
<dbReference type="InterPro" id="IPR017853">
    <property type="entry name" value="GH"/>
</dbReference>
<dbReference type="Gene3D" id="3.20.20.80">
    <property type="entry name" value="Glycosidases"/>
    <property type="match status" value="1"/>
</dbReference>
<sequence>VDVHSENYRELAENDYLIHNDRGNQMTSLFMGEVTLWDAMNPGAREFIWRVCKKNYYDKGIKLFWLDSAEPIYNNDHIDNLCYYNGPALQA</sequence>
<organism evidence="4 5">
    <name type="scientific">Xanthomonas citri pv. citri</name>
    <dbReference type="NCBI Taxonomy" id="611301"/>
    <lineage>
        <taxon>Bacteria</taxon>
        <taxon>Pseudomonadati</taxon>
        <taxon>Pseudomonadota</taxon>
        <taxon>Gammaproteobacteria</taxon>
        <taxon>Lysobacterales</taxon>
        <taxon>Lysobacteraceae</taxon>
        <taxon>Xanthomonas</taxon>
    </lineage>
</organism>
<keyword evidence="2" id="KW-0326">Glycosidase</keyword>
<evidence type="ECO:0000313" key="5">
    <source>
        <dbReference type="Proteomes" id="UP000653002"/>
    </source>
</evidence>
<evidence type="ECO:0000256" key="1">
    <source>
        <dbReference type="ARBA" id="ARBA00007806"/>
    </source>
</evidence>
<accession>A0A8I0L7L8</accession>
<dbReference type="GO" id="GO:0005975">
    <property type="term" value="P:carbohydrate metabolic process"/>
    <property type="evidence" value="ECO:0007669"/>
    <property type="project" value="InterPro"/>
</dbReference>
<reference evidence="4" key="1">
    <citation type="submission" date="2020-01" db="EMBL/GenBank/DDBJ databases">
        <authorList>
            <person name="Richard D."/>
        </authorList>
    </citation>
    <scope>NUCLEOTIDE SEQUENCE</scope>
    <source>
        <strain evidence="4">JP541</strain>
    </source>
</reference>
<evidence type="ECO:0000256" key="2">
    <source>
        <dbReference type="RuleBase" id="RU361185"/>
    </source>
</evidence>
<evidence type="ECO:0000313" key="4">
    <source>
        <dbReference type="EMBL" id="MBD4337241.1"/>
    </source>
</evidence>